<evidence type="ECO:0000256" key="3">
    <source>
        <dbReference type="ARBA" id="ARBA00022692"/>
    </source>
</evidence>
<keyword evidence="4 6" id="KW-1133">Transmembrane helix</keyword>
<gene>
    <name evidence="8" type="ORF">BKA67DRAFT_683474</name>
</gene>
<feature type="transmembrane region" description="Helical" evidence="6">
    <location>
        <begin position="291"/>
        <end position="310"/>
    </location>
</feature>
<dbReference type="PANTHER" id="PTHR48022">
    <property type="entry name" value="PLASTIDIC GLUCOSE TRANSPORTER 4"/>
    <property type="match status" value="1"/>
</dbReference>
<dbReference type="InterPro" id="IPR005829">
    <property type="entry name" value="Sugar_transporter_CS"/>
</dbReference>
<evidence type="ECO:0000256" key="1">
    <source>
        <dbReference type="ARBA" id="ARBA00004141"/>
    </source>
</evidence>
<evidence type="ECO:0000259" key="7">
    <source>
        <dbReference type="PROSITE" id="PS50850"/>
    </source>
</evidence>
<proteinExistence type="inferred from homology"/>
<evidence type="ECO:0000256" key="2">
    <source>
        <dbReference type="ARBA" id="ARBA00010992"/>
    </source>
</evidence>
<sequence>MAMRRINRYNFAVVLFVALGSYTYGFNSSIFASVTGLPSFYTYFGLTTSGPRADWSTQMLGGDVNIGMFLFGRGLQGFTSGMIDTICPLYQSEVAPPHARGRMVGQHAFLLVCGYAGASWVGLGTYFEENSAVQWRLCMAFQALAPIVLLIGSPWLPESPRYLIYNGQDVEGLDVLKKLHHTIEDAEDSFARQEFMQIKGQVEIDRHSELSWLGLWRTAATRKRLLFGFFVIAAAQSSGVLVINNYQIILYEGLGITGWKALLLLGVYTSWAAFMNWVNAWLLDRVGRIKLMCFGMTIAAIMMASCYVYLSEIFPTWMRAQGVSFSVAGLFTTTLVYTGSASAAFAAIGWRYYLVFIIVPIACVVVIWFYFPETNGLSLEEIGRLFGDSVAPDLNDMPSEGAQIIGQDARVVTVEEASTKSEKGRQGF</sequence>
<dbReference type="OrthoDB" id="6612291at2759"/>
<dbReference type="SUPFAM" id="SSF103473">
    <property type="entry name" value="MFS general substrate transporter"/>
    <property type="match status" value="1"/>
</dbReference>
<comment type="caution">
    <text evidence="8">The sequence shown here is derived from an EMBL/GenBank/DDBJ whole genome shotgun (WGS) entry which is preliminary data.</text>
</comment>
<organism evidence="8 9">
    <name type="scientific">Truncatella angustata</name>
    <dbReference type="NCBI Taxonomy" id="152316"/>
    <lineage>
        <taxon>Eukaryota</taxon>
        <taxon>Fungi</taxon>
        <taxon>Dikarya</taxon>
        <taxon>Ascomycota</taxon>
        <taxon>Pezizomycotina</taxon>
        <taxon>Sordariomycetes</taxon>
        <taxon>Xylariomycetidae</taxon>
        <taxon>Amphisphaeriales</taxon>
        <taxon>Sporocadaceae</taxon>
        <taxon>Truncatella</taxon>
    </lineage>
</organism>
<feature type="transmembrane region" description="Helical" evidence="6">
    <location>
        <begin position="352"/>
        <end position="371"/>
    </location>
</feature>
<dbReference type="PROSITE" id="PS00217">
    <property type="entry name" value="SUGAR_TRANSPORT_2"/>
    <property type="match status" value="1"/>
</dbReference>
<keyword evidence="3 6" id="KW-0812">Transmembrane</keyword>
<evidence type="ECO:0000313" key="9">
    <source>
        <dbReference type="Proteomes" id="UP000758603"/>
    </source>
</evidence>
<evidence type="ECO:0000256" key="5">
    <source>
        <dbReference type="ARBA" id="ARBA00023136"/>
    </source>
</evidence>
<feature type="transmembrane region" description="Helical" evidence="6">
    <location>
        <begin position="261"/>
        <end position="279"/>
    </location>
</feature>
<feature type="transmembrane region" description="Helical" evidence="6">
    <location>
        <begin position="322"/>
        <end position="345"/>
    </location>
</feature>
<dbReference type="PROSITE" id="PS50850">
    <property type="entry name" value="MFS"/>
    <property type="match status" value="1"/>
</dbReference>
<dbReference type="GO" id="GO:0016020">
    <property type="term" value="C:membrane"/>
    <property type="evidence" value="ECO:0007669"/>
    <property type="project" value="UniProtKB-SubCell"/>
</dbReference>
<dbReference type="EMBL" id="JAGPXC010000008">
    <property type="protein sequence ID" value="KAH6648122.1"/>
    <property type="molecule type" value="Genomic_DNA"/>
</dbReference>
<comment type="similarity">
    <text evidence="2">Belongs to the major facilitator superfamily. Sugar transporter (TC 2.A.1.1) family.</text>
</comment>
<comment type="subcellular location">
    <subcellularLocation>
        <location evidence="1">Membrane</location>
        <topology evidence="1">Multi-pass membrane protein</topology>
    </subcellularLocation>
</comment>
<keyword evidence="5 6" id="KW-0472">Membrane</keyword>
<dbReference type="Gene3D" id="1.20.1250.20">
    <property type="entry name" value="MFS general substrate transporter like domains"/>
    <property type="match status" value="1"/>
</dbReference>
<dbReference type="RefSeq" id="XP_045954634.1">
    <property type="nucleotide sequence ID" value="XM_046108970.1"/>
</dbReference>
<feature type="domain" description="Major facilitator superfamily (MFS) profile" evidence="7">
    <location>
        <begin position="1"/>
        <end position="375"/>
    </location>
</feature>
<protein>
    <recommendedName>
        <fullName evidence="7">Major facilitator superfamily (MFS) profile domain-containing protein</fullName>
    </recommendedName>
</protein>
<reference evidence="8" key="1">
    <citation type="journal article" date="2021" name="Nat. Commun.">
        <title>Genetic determinants of endophytism in the Arabidopsis root mycobiome.</title>
        <authorList>
            <person name="Mesny F."/>
            <person name="Miyauchi S."/>
            <person name="Thiergart T."/>
            <person name="Pickel B."/>
            <person name="Atanasova L."/>
            <person name="Karlsson M."/>
            <person name="Huettel B."/>
            <person name="Barry K.W."/>
            <person name="Haridas S."/>
            <person name="Chen C."/>
            <person name="Bauer D."/>
            <person name="Andreopoulos W."/>
            <person name="Pangilinan J."/>
            <person name="LaButti K."/>
            <person name="Riley R."/>
            <person name="Lipzen A."/>
            <person name="Clum A."/>
            <person name="Drula E."/>
            <person name="Henrissat B."/>
            <person name="Kohler A."/>
            <person name="Grigoriev I.V."/>
            <person name="Martin F.M."/>
            <person name="Hacquard S."/>
        </authorList>
    </citation>
    <scope>NUCLEOTIDE SEQUENCE</scope>
    <source>
        <strain evidence="8">MPI-SDFR-AT-0073</strain>
    </source>
</reference>
<feature type="transmembrane region" description="Helical" evidence="6">
    <location>
        <begin position="108"/>
        <end position="127"/>
    </location>
</feature>
<dbReference type="Proteomes" id="UP000758603">
    <property type="component" value="Unassembled WGS sequence"/>
</dbReference>
<keyword evidence="9" id="KW-1185">Reference proteome</keyword>
<dbReference type="InterPro" id="IPR036259">
    <property type="entry name" value="MFS_trans_sf"/>
</dbReference>
<dbReference type="GO" id="GO:0005351">
    <property type="term" value="F:carbohydrate:proton symporter activity"/>
    <property type="evidence" value="ECO:0007669"/>
    <property type="project" value="TreeGrafter"/>
</dbReference>
<dbReference type="InterPro" id="IPR005828">
    <property type="entry name" value="MFS_sugar_transport-like"/>
</dbReference>
<name>A0A9P8ZSQ2_9PEZI</name>
<dbReference type="InterPro" id="IPR050360">
    <property type="entry name" value="MFS_Sugar_Transporters"/>
</dbReference>
<dbReference type="AlphaFoldDB" id="A0A9P8ZSQ2"/>
<evidence type="ECO:0000256" key="6">
    <source>
        <dbReference type="SAM" id="Phobius"/>
    </source>
</evidence>
<feature type="transmembrane region" description="Helical" evidence="6">
    <location>
        <begin position="225"/>
        <end position="249"/>
    </location>
</feature>
<dbReference type="PANTHER" id="PTHR48022:SF38">
    <property type="entry name" value="MAJOR FACILITATOR SUPERFAMILY (MFS) PROFILE DOMAIN-CONTAINING PROTEIN-RELATED"/>
    <property type="match status" value="1"/>
</dbReference>
<dbReference type="Pfam" id="PF00083">
    <property type="entry name" value="Sugar_tr"/>
    <property type="match status" value="2"/>
</dbReference>
<evidence type="ECO:0000313" key="8">
    <source>
        <dbReference type="EMBL" id="KAH6648122.1"/>
    </source>
</evidence>
<dbReference type="GeneID" id="70137861"/>
<accession>A0A9P8ZSQ2</accession>
<evidence type="ECO:0000256" key="4">
    <source>
        <dbReference type="ARBA" id="ARBA00022989"/>
    </source>
</evidence>
<dbReference type="InterPro" id="IPR020846">
    <property type="entry name" value="MFS_dom"/>
</dbReference>